<comment type="caution">
    <text evidence="2">The sequence shown here is derived from an EMBL/GenBank/DDBJ whole genome shotgun (WGS) entry which is preliminary data.</text>
</comment>
<organism evidence="2 3">
    <name type="scientific">Ditylenchus destructor</name>
    <dbReference type="NCBI Taxonomy" id="166010"/>
    <lineage>
        <taxon>Eukaryota</taxon>
        <taxon>Metazoa</taxon>
        <taxon>Ecdysozoa</taxon>
        <taxon>Nematoda</taxon>
        <taxon>Chromadorea</taxon>
        <taxon>Rhabditida</taxon>
        <taxon>Tylenchina</taxon>
        <taxon>Tylenchomorpha</taxon>
        <taxon>Sphaerularioidea</taxon>
        <taxon>Anguinidae</taxon>
        <taxon>Anguininae</taxon>
        <taxon>Ditylenchus</taxon>
    </lineage>
</organism>
<sequence length="92" mass="10397">MKSFSLAVFICILSIPDIGTCFEIESSIHPRNANGTDQDPTGDGNVKRIQRRFSPLETDVAIIHKEDMPIPENQIFMDEVLLARAHRSVWSE</sequence>
<dbReference type="EMBL" id="JAKKPZ010000114">
    <property type="protein sequence ID" value="KAI1701619.1"/>
    <property type="molecule type" value="Genomic_DNA"/>
</dbReference>
<feature type="signal peptide" evidence="1">
    <location>
        <begin position="1"/>
        <end position="21"/>
    </location>
</feature>
<keyword evidence="1" id="KW-0732">Signal</keyword>
<accession>A0AAD4QUA7</accession>
<dbReference type="AlphaFoldDB" id="A0AAD4QUA7"/>
<name>A0AAD4QUA7_9BILA</name>
<keyword evidence="3" id="KW-1185">Reference proteome</keyword>
<proteinExistence type="predicted"/>
<gene>
    <name evidence="2" type="ORF">DdX_15964</name>
</gene>
<feature type="chain" id="PRO_5042209782" evidence="1">
    <location>
        <begin position="22"/>
        <end position="92"/>
    </location>
</feature>
<protein>
    <submittedName>
        <fullName evidence="2">Uncharacterized protein</fullName>
    </submittedName>
</protein>
<dbReference type="Proteomes" id="UP001201812">
    <property type="component" value="Unassembled WGS sequence"/>
</dbReference>
<evidence type="ECO:0000256" key="1">
    <source>
        <dbReference type="SAM" id="SignalP"/>
    </source>
</evidence>
<evidence type="ECO:0000313" key="2">
    <source>
        <dbReference type="EMBL" id="KAI1701619.1"/>
    </source>
</evidence>
<evidence type="ECO:0000313" key="3">
    <source>
        <dbReference type="Proteomes" id="UP001201812"/>
    </source>
</evidence>
<reference evidence="2" key="1">
    <citation type="submission" date="2022-01" db="EMBL/GenBank/DDBJ databases">
        <title>Genome Sequence Resource for Two Populations of Ditylenchus destructor, the Migratory Endoparasitic Phytonematode.</title>
        <authorList>
            <person name="Zhang H."/>
            <person name="Lin R."/>
            <person name="Xie B."/>
        </authorList>
    </citation>
    <scope>NUCLEOTIDE SEQUENCE</scope>
    <source>
        <strain evidence="2">BazhouSP</strain>
    </source>
</reference>